<sequence>MSGSASASTNPGWGQGKSKNARKKRRQREKAAIKELRAPRKIRRNLNRALNEARRVNNVAKRALLEAQMQAQRVHDDARMAGHTTLNEEQMACQRAVDNAQRAHTEAMQEVRRVERQAHEANGHGPPRDAPIKLQNNHVGRHRATFSQPKKVEIIDLTQDDTSEQIQSAPGMFQPNTQPYSGLTHSLKQEPLAFDAAALQTMEQIGFNSESFRDLQQGLTPLIKLEQQTQYLPSKNDSSSLHRAGILSGAQATKPATTFGAPSKPLPGLQRVAWTTANPEAIANLGLIKNKSLEDLYQEYPEKRLRGIEPETLCVVANTVHQVAKEAANTWLKSACPGTRWNDSIVNVEGLYDFNASELDYTILDRSLCLQVVKKTVISQLGGLRAFIHDTKIMTPLNLLRVIDQSVAICQNVKDNKRRILLEKAKQKLEWLPVGLDCKKLDIHRRANQGLREAHTRVQGEEDLSLYSEHMKRFNEAHAETQVLDRALVEFQEHRLMYLIEIFRTLQQLLEASA</sequence>
<reference evidence="4" key="1">
    <citation type="journal article" date="2015" name="BMC Genomics">
        <title>Genomic and transcriptomic analysis of the endophytic fungus Pestalotiopsis fici reveals its lifestyle and high potential for synthesis of natural products.</title>
        <authorList>
            <person name="Wang X."/>
            <person name="Zhang X."/>
            <person name="Liu L."/>
            <person name="Xiang M."/>
            <person name="Wang W."/>
            <person name="Sun X."/>
            <person name="Che Y."/>
            <person name="Guo L."/>
            <person name="Liu G."/>
            <person name="Guo L."/>
            <person name="Wang C."/>
            <person name="Yin W.B."/>
            <person name="Stadler M."/>
            <person name="Zhang X."/>
            <person name="Liu X."/>
        </authorList>
    </citation>
    <scope>NUCLEOTIDE SEQUENCE [LARGE SCALE GENOMIC DNA]</scope>
    <source>
        <strain evidence="4">W106-1 / CGMCC3.15140</strain>
    </source>
</reference>
<dbReference type="RefSeq" id="XP_007831411.1">
    <property type="nucleotide sequence ID" value="XM_007833220.1"/>
</dbReference>
<dbReference type="AlphaFoldDB" id="W3X9I7"/>
<evidence type="ECO:0000313" key="3">
    <source>
        <dbReference type="EMBL" id="ETS82763.1"/>
    </source>
</evidence>
<feature type="compositionally biased region" description="Basic residues" evidence="2">
    <location>
        <begin position="19"/>
        <end position="28"/>
    </location>
</feature>
<dbReference type="GeneID" id="19269652"/>
<gene>
    <name evidence="3" type="ORF">PFICI_04639</name>
</gene>
<dbReference type="InParanoid" id="W3X9I7"/>
<evidence type="ECO:0000256" key="2">
    <source>
        <dbReference type="SAM" id="MobiDB-lite"/>
    </source>
</evidence>
<name>W3X9I7_PESFW</name>
<evidence type="ECO:0000256" key="1">
    <source>
        <dbReference type="SAM" id="Coils"/>
    </source>
</evidence>
<keyword evidence="4" id="KW-1185">Reference proteome</keyword>
<accession>W3X9I7</accession>
<proteinExistence type="predicted"/>
<dbReference type="Proteomes" id="UP000030651">
    <property type="component" value="Unassembled WGS sequence"/>
</dbReference>
<dbReference type="HOGENOM" id="CLU_530074_0_0_1"/>
<feature type="region of interest" description="Disordered" evidence="2">
    <location>
        <begin position="1"/>
        <end position="33"/>
    </location>
</feature>
<feature type="compositionally biased region" description="Polar residues" evidence="2">
    <location>
        <begin position="1"/>
        <end position="12"/>
    </location>
</feature>
<keyword evidence="1" id="KW-0175">Coiled coil</keyword>
<evidence type="ECO:0000313" key="4">
    <source>
        <dbReference type="Proteomes" id="UP000030651"/>
    </source>
</evidence>
<protein>
    <submittedName>
        <fullName evidence="3">Uncharacterized protein</fullName>
    </submittedName>
</protein>
<organism evidence="3 4">
    <name type="scientific">Pestalotiopsis fici (strain W106-1 / CGMCC3.15140)</name>
    <dbReference type="NCBI Taxonomy" id="1229662"/>
    <lineage>
        <taxon>Eukaryota</taxon>
        <taxon>Fungi</taxon>
        <taxon>Dikarya</taxon>
        <taxon>Ascomycota</taxon>
        <taxon>Pezizomycotina</taxon>
        <taxon>Sordariomycetes</taxon>
        <taxon>Xylariomycetidae</taxon>
        <taxon>Amphisphaeriales</taxon>
        <taxon>Sporocadaceae</taxon>
        <taxon>Pestalotiopsis</taxon>
    </lineage>
</organism>
<dbReference type="OrthoDB" id="5230984at2759"/>
<feature type="coiled-coil region" evidence="1">
    <location>
        <begin position="43"/>
        <end position="70"/>
    </location>
</feature>
<dbReference type="KEGG" id="pfy:PFICI_04639"/>
<dbReference type="EMBL" id="KI912111">
    <property type="protein sequence ID" value="ETS82763.1"/>
    <property type="molecule type" value="Genomic_DNA"/>
</dbReference>